<reference evidence="2 3" key="1">
    <citation type="journal article" date="2015" name="Nature">
        <title>rRNA introns, odd ribosomes, and small enigmatic genomes across a large radiation of phyla.</title>
        <authorList>
            <person name="Brown C.T."/>
            <person name="Hug L.A."/>
            <person name="Thomas B.C."/>
            <person name="Sharon I."/>
            <person name="Castelle C.J."/>
            <person name="Singh A."/>
            <person name="Wilkins M.J."/>
            <person name="Williams K.H."/>
            <person name="Banfield J.F."/>
        </authorList>
    </citation>
    <scope>NUCLEOTIDE SEQUENCE [LARGE SCALE GENOMIC DNA]</scope>
</reference>
<protein>
    <submittedName>
        <fullName evidence="2">Uncharacterized protein</fullName>
    </submittedName>
</protein>
<dbReference type="Proteomes" id="UP000034797">
    <property type="component" value="Unassembled WGS sequence"/>
</dbReference>
<proteinExistence type="predicted"/>
<gene>
    <name evidence="2" type="ORF">UW84_C0014G0004</name>
</gene>
<name>A0A0G1MZN4_9BACT</name>
<accession>A0A0G1MZN4</accession>
<dbReference type="EMBL" id="LCJW01000014">
    <property type="protein sequence ID" value="KKT86247.1"/>
    <property type="molecule type" value="Genomic_DNA"/>
</dbReference>
<comment type="caution">
    <text evidence="2">The sequence shown here is derived from an EMBL/GenBank/DDBJ whole genome shotgun (WGS) entry which is preliminary data.</text>
</comment>
<sequence length="193" mass="20574">MTDCRLGGVVGVLSDSSDPRNYWKVLNKNPEMNRGGKSGEDEDGGADFGPVVEPVGIGGVHIDTAVGHGSTKIRVPVRAVKAVTLEKVHGPRNIGQIVTRSGHAGGFQFYIDGVAAGDSREGGDAGGNDKLFEEKAVFVDISFLFRKNDEDLLAFQNCGLRYSNRDTSDKKLLSGIDKVDVGKVIGSRQSIQV</sequence>
<evidence type="ECO:0000313" key="2">
    <source>
        <dbReference type="EMBL" id="KKT86247.1"/>
    </source>
</evidence>
<evidence type="ECO:0000313" key="3">
    <source>
        <dbReference type="Proteomes" id="UP000034797"/>
    </source>
</evidence>
<evidence type="ECO:0000256" key="1">
    <source>
        <dbReference type="SAM" id="MobiDB-lite"/>
    </source>
</evidence>
<organism evidence="2 3">
    <name type="scientific">Candidatus Collierbacteria bacterium GW2011_GWA2_44_99</name>
    <dbReference type="NCBI Taxonomy" id="1618380"/>
    <lineage>
        <taxon>Bacteria</taxon>
        <taxon>Candidatus Collieribacteriota</taxon>
    </lineage>
</organism>
<dbReference type="AlphaFoldDB" id="A0A0G1MZN4"/>
<feature type="region of interest" description="Disordered" evidence="1">
    <location>
        <begin position="27"/>
        <end position="46"/>
    </location>
</feature>